<accession>A0A840INM8</accession>
<dbReference type="Proteomes" id="UP000581769">
    <property type="component" value="Unassembled WGS sequence"/>
</dbReference>
<feature type="region of interest" description="Disordered" evidence="1">
    <location>
        <begin position="1"/>
        <end position="57"/>
    </location>
</feature>
<name>A0A840INM8_9PSEU</name>
<reference evidence="2 3" key="1">
    <citation type="submission" date="2020-08" db="EMBL/GenBank/DDBJ databases">
        <title>Sequencing the genomes of 1000 actinobacteria strains.</title>
        <authorList>
            <person name="Klenk H.-P."/>
        </authorList>
    </citation>
    <scope>NUCLEOTIDE SEQUENCE [LARGE SCALE GENOMIC DNA]</scope>
    <source>
        <strain evidence="2 3">DSM 45859</strain>
    </source>
</reference>
<comment type="caution">
    <text evidence="2">The sequence shown here is derived from an EMBL/GenBank/DDBJ whole genome shotgun (WGS) entry which is preliminary data.</text>
</comment>
<evidence type="ECO:0000256" key="1">
    <source>
        <dbReference type="SAM" id="MobiDB-lite"/>
    </source>
</evidence>
<feature type="compositionally biased region" description="Basic and acidic residues" evidence="1">
    <location>
        <begin position="1"/>
        <end position="18"/>
    </location>
</feature>
<dbReference type="RefSeq" id="WP_184778852.1">
    <property type="nucleotide sequence ID" value="NZ_JACHMG010000001.1"/>
</dbReference>
<evidence type="ECO:0000313" key="3">
    <source>
        <dbReference type="Proteomes" id="UP000581769"/>
    </source>
</evidence>
<dbReference type="EMBL" id="JACHMG010000001">
    <property type="protein sequence ID" value="MBB4684031.1"/>
    <property type="molecule type" value="Genomic_DNA"/>
</dbReference>
<sequence length="57" mass="6226">MPRESDQHSPRADDELKAELQGTLKGNGPARAEDWRDPELPDAEDEPDVPPTGGTTE</sequence>
<evidence type="ECO:0000313" key="2">
    <source>
        <dbReference type="EMBL" id="MBB4684031.1"/>
    </source>
</evidence>
<dbReference type="AlphaFoldDB" id="A0A840INM8"/>
<proteinExistence type="predicted"/>
<organism evidence="2 3">
    <name type="scientific">Amycolatopsis jiangsuensis</name>
    <dbReference type="NCBI Taxonomy" id="1181879"/>
    <lineage>
        <taxon>Bacteria</taxon>
        <taxon>Bacillati</taxon>
        <taxon>Actinomycetota</taxon>
        <taxon>Actinomycetes</taxon>
        <taxon>Pseudonocardiales</taxon>
        <taxon>Pseudonocardiaceae</taxon>
        <taxon>Amycolatopsis</taxon>
    </lineage>
</organism>
<protein>
    <submittedName>
        <fullName evidence="2">Uncharacterized protein</fullName>
    </submittedName>
</protein>
<keyword evidence="3" id="KW-1185">Reference proteome</keyword>
<gene>
    <name evidence="2" type="ORF">BJY18_001516</name>
</gene>